<comment type="similarity">
    <text evidence="2 4">Belongs to the Nudix hydrolase family.</text>
</comment>
<protein>
    <submittedName>
        <fullName evidence="6">NUDIX domain-containing protein</fullName>
    </submittedName>
</protein>
<dbReference type="OrthoDB" id="9804442at2"/>
<reference evidence="6 7" key="1">
    <citation type="submission" date="2019-05" db="EMBL/GenBank/DDBJ databases">
        <authorList>
            <person name="Lee S.D."/>
        </authorList>
    </citation>
    <scope>NUCLEOTIDE SEQUENCE [LARGE SCALE GENOMIC DNA]</scope>
    <source>
        <strain evidence="6 7">C5-26</strain>
    </source>
</reference>
<reference evidence="6 7" key="2">
    <citation type="submission" date="2019-08" db="EMBL/GenBank/DDBJ databases">
        <title>Jejuicoccus antrihumi gen. nov., sp. nov., a new member of the family Dermacoccaceae isolated from a cave.</title>
        <authorList>
            <person name="Schumann P."/>
            <person name="Kim I.S."/>
        </authorList>
    </citation>
    <scope>NUCLEOTIDE SEQUENCE [LARGE SCALE GENOMIC DNA]</scope>
    <source>
        <strain evidence="6 7">C5-26</strain>
    </source>
</reference>
<dbReference type="SUPFAM" id="SSF55811">
    <property type="entry name" value="Nudix"/>
    <property type="match status" value="1"/>
</dbReference>
<dbReference type="Pfam" id="PF00293">
    <property type="entry name" value="NUDIX"/>
    <property type="match status" value="1"/>
</dbReference>
<evidence type="ECO:0000256" key="3">
    <source>
        <dbReference type="ARBA" id="ARBA00022801"/>
    </source>
</evidence>
<evidence type="ECO:0000256" key="1">
    <source>
        <dbReference type="ARBA" id="ARBA00001946"/>
    </source>
</evidence>
<dbReference type="AlphaFoldDB" id="A0A563E5B6"/>
<name>A0A563E5B6_9MICO</name>
<feature type="domain" description="Nudix hydrolase" evidence="5">
    <location>
        <begin position="12"/>
        <end position="142"/>
    </location>
</feature>
<dbReference type="InterPro" id="IPR020476">
    <property type="entry name" value="Nudix_hydrolase"/>
</dbReference>
<dbReference type="PROSITE" id="PS00893">
    <property type="entry name" value="NUDIX_BOX"/>
    <property type="match status" value="1"/>
</dbReference>
<proteinExistence type="inferred from homology"/>
<evidence type="ECO:0000259" key="5">
    <source>
        <dbReference type="PROSITE" id="PS51462"/>
    </source>
</evidence>
<accession>A0A563E5B6</accession>
<dbReference type="InterPro" id="IPR015797">
    <property type="entry name" value="NUDIX_hydrolase-like_dom_sf"/>
</dbReference>
<organism evidence="6 7">
    <name type="scientific">Leekyejoonella antrihumi</name>
    <dbReference type="NCBI Taxonomy" id="1660198"/>
    <lineage>
        <taxon>Bacteria</taxon>
        <taxon>Bacillati</taxon>
        <taxon>Actinomycetota</taxon>
        <taxon>Actinomycetes</taxon>
        <taxon>Micrococcales</taxon>
        <taxon>Dermacoccaceae</taxon>
        <taxon>Leekyejoonella</taxon>
    </lineage>
</organism>
<gene>
    <name evidence="6" type="ORF">FGL98_05265</name>
</gene>
<sequence>MELGPRIARGATLKLGAIAAVRRDNLLLLTRREDNGLWCLPGGGVDAGESWAEAAVREVREETGLDIEVTSVLGVYTNPGQVVVYADGRRRQIFGVCFRAQVRDGTAGLSDEVTEVRWVTKDEAAGLPIVPLHRDLVPQAFEAPDAPTTFV</sequence>
<keyword evidence="7" id="KW-1185">Reference proteome</keyword>
<dbReference type="Gene3D" id="3.90.79.10">
    <property type="entry name" value="Nucleoside Triphosphate Pyrophosphohydrolase"/>
    <property type="match status" value="1"/>
</dbReference>
<evidence type="ECO:0000256" key="4">
    <source>
        <dbReference type="RuleBase" id="RU003476"/>
    </source>
</evidence>
<dbReference type="GO" id="GO:0016787">
    <property type="term" value="F:hydrolase activity"/>
    <property type="evidence" value="ECO:0007669"/>
    <property type="project" value="UniProtKB-KW"/>
</dbReference>
<dbReference type="EMBL" id="VCQV01000005">
    <property type="protein sequence ID" value="TWP37717.1"/>
    <property type="molecule type" value="Genomic_DNA"/>
</dbReference>
<keyword evidence="3 4" id="KW-0378">Hydrolase</keyword>
<evidence type="ECO:0000313" key="6">
    <source>
        <dbReference type="EMBL" id="TWP37717.1"/>
    </source>
</evidence>
<dbReference type="PANTHER" id="PTHR43046">
    <property type="entry name" value="GDP-MANNOSE MANNOSYL HYDROLASE"/>
    <property type="match status" value="1"/>
</dbReference>
<evidence type="ECO:0000313" key="7">
    <source>
        <dbReference type="Proteomes" id="UP000320244"/>
    </source>
</evidence>
<dbReference type="Proteomes" id="UP000320244">
    <property type="component" value="Unassembled WGS sequence"/>
</dbReference>
<comment type="cofactor">
    <cofactor evidence="1">
        <name>Mg(2+)</name>
        <dbReference type="ChEBI" id="CHEBI:18420"/>
    </cofactor>
</comment>
<dbReference type="PANTHER" id="PTHR43046:SF16">
    <property type="entry name" value="ADP-RIBOSE PYROPHOSPHATASE YJHB-RELATED"/>
    <property type="match status" value="1"/>
</dbReference>
<dbReference type="PRINTS" id="PR00502">
    <property type="entry name" value="NUDIXFAMILY"/>
</dbReference>
<evidence type="ECO:0000256" key="2">
    <source>
        <dbReference type="ARBA" id="ARBA00005582"/>
    </source>
</evidence>
<dbReference type="PROSITE" id="PS51462">
    <property type="entry name" value="NUDIX"/>
    <property type="match status" value="1"/>
</dbReference>
<dbReference type="InterPro" id="IPR020084">
    <property type="entry name" value="NUDIX_hydrolase_CS"/>
</dbReference>
<dbReference type="InterPro" id="IPR000086">
    <property type="entry name" value="NUDIX_hydrolase_dom"/>
</dbReference>
<dbReference type="CDD" id="cd02883">
    <property type="entry name" value="NUDIX_Hydrolase"/>
    <property type="match status" value="1"/>
</dbReference>
<comment type="caution">
    <text evidence="6">The sequence shown here is derived from an EMBL/GenBank/DDBJ whole genome shotgun (WGS) entry which is preliminary data.</text>
</comment>